<reference evidence="2" key="1">
    <citation type="journal article" date="2019" name="Microbiol. Resour. Announc.">
        <title>Complete Genome Sequence of Halomonas olivaria, a Moderately Halophilic Bacterium Isolated from Olive Processing Effluents, Obtained by Nanopore Sequencing.</title>
        <authorList>
            <person name="Nagata S."/>
            <person name="Ii K.M."/>
            <person name="Tsukimi T."/>
            <person name="Miura M.C."/>
            <person name="Galipon J."/>
            <person name="Arakawa K."/>
        </authorList>
    </citation>
    <scope>NUCLEOTIDE SEQUENCE [LARGE SCALE GENOMIC DNA]</scope>
    <source>
        <strain evidence="2">TYRC17</strain>
    </source>
</reference>
<sequence>MLTATHRFCKEYGVSVSELVHDQSDEFKGTMREYHRMFFGVDFEEDKFGGIPQFKQVEYDLGNSK</sequence>
<protein>
    <submittedName>
        <fullName evidence="1">Uncharacterized protein</fullName>
    </submittedName>
</protein>
<evidence type="ECO:0000313" key="2">
    <source>
        <dbReference type="Proteomes" id="UP000289555"/>
    </source>
</evidence>
<accession>A0ABN5WSH1</accession>
<evidence type="ECO:0000313" key="1">
    <source>
        <dbReference type="EMBL" id="BBI49871.1"/>
    </source>
</evidence>
<dbReference type="EMBL" id="AP019416">
    <property type="protein sequence ID" value="BBI49871.1"/>
    <property type="molecule type" value="Genomic_DNA"/>
</dbReference>
<name>A0ABN5WSH1_9GAMM</name>
<dbReference type="Proteomes" id="UP000289555">
    <property type="component" value="Chromosome"/>
</dbReference>
<proteinExistence type="predicted"/>
<keyword evidence="2" id="KW-1185">Reference proteome</keyword>
<organism evidence="1 2">
    <name type="scientific">Vreelandella olivaria</name>
    <dbReference type="NCBI Taxonomy" id="390919"/>
    <lineage>
        <taxon>Bacteria</taxon>
        <taxon>Pseudomonadati</taxon>
        <taxon>Pseudomonadota</taxon>
        <taxon>Gammaproteobacteria</taxon>
        <taxon>Oceanospirillales</taxon>
        <taxon>Halomonadaceae</taxon>
        <taxon>Vreelandella</taxon>
    </lineage>
</organism>
<gene>
    <name evidence="1" type="ORF">HORIV_22920</name>
</gene>